<protein>
    <submittedName>
        <fullName evidence="4">Bifunctional antitoxin/transcriptional repressor RelB</fullName>
    </submittedName>
    <submittedName>
        <fullName evidence="3">Type II toxin-antitoxin system RelB/DinJ family antitoxin</fullName>
    </submittedName>
</protein>
<dbReference type="InterPro" id="IPR013321">
    <property type="entry name" value="Arc_rbn_hlx_hlx"/>
</dbReference>
<dbReference type="GO" id="GO:0043565">
    <property type="term" value="F:sequence-specific DNA binding"/>
    <property type="evidence" value="ECO:0007669"/>
    <property type="project" value="UniProtKB-ARBA"/>
</dbReference>
<dbReference type="EMBL" id="DACSWI010000014">
    <property type="protein sequence ID" value="HAT3810642.1"/>
    <property type="molecule type" value="Genomic_DNA"/>
</dbReference>
<dbReference type="EMBL" id="JZSH01000345">
    <property type="protein sequence ID" value="KJF76341.1"/>
    <property type="molecule type" value="Genomic_DNA"/>
</dbReference>
<reference evidence="4 5" key="1">
    <citation type="submission" date="2015-02" db="EMBL/GenBank/DDBJ databases">
        <title>Whole genome shotgun sequencing of cultured foodborne pathogen.</title>
        <authorList>
            <person name="Timme R."/>
            <person name="Allard M.W."/>
            <person name="Strain E."/>
            <person name="Evans P.S."/>
            <person name="Brown E."/>
        </authorList>
    </citation>
    <scope>NUCLEOTIDE SEQUENCE [LARGE SCALE GENOMIC DNA]</scope>
    <source>
        <strain evidence="4 5">GCSL-TSO-24</strain>
    </source>
</reference>
<dbReference type="GO" id="GO:0006355">
    <property type="term" value="P:regulation of DNA-templated transcription"/>
    <property type="evidence" value="ECO:0007669"/>
    <property type="project" value="InterPro"/>
</dbReference>
<gene>
    <name evidence="3" type="ORF">I8608_003539</name>
    <name evidence="4" type="ORF">UA45_19110</name>
</gene>
<comment type="similarity">
    <text evidence="1">Belongs to the RelB/DinJ antitoxin family.</text>
</comment>
<dbReference type="Proteomes" id="UP000865968">
    <property type="component" value="Unassembled WGS sequence"/>
</dbReference>
<organism evidence="4 5">
    <name type="scientific">Morganella morganii</name>
    <name type="common">Proteus morganii</name>
    <dbReference type="NCBI Taxonomy" id="582"/>
    <lineage>
        <taxon>Bacteria</taxon>
        <taxon>Pseudomonadati</taxon>
        <taxon>Pseudomonadota</taxon>
        <taxon>Gammaproteobacteria</taxon>
        <taxon>Enterobacterales</taxon>
        <taxon>Morganellaceae</taxon>
        <taxon>Morganella</taxon>
    </lineage>
</organism>
<name>A0A0D8L592_MORMO</name>
<dbReference type="PANTHER" id="PTHR38781">
    <property type="entry name" value="ANTITOXIN DINJ-RELATED"/>
    <property type="match status" value="1"/>
</dbReference>
<dbReference type="PANTHER" id="PTHR38781:SF1">
    <property type="entry name" value="ANTITOXIN DINJ-RELATED"/>
    <property type="match status" value="1"/>
</dbReference>
<dbReference type="NCBIfam" id="TIGR02384">
    <property type="entry name" value="RelB_DinJ"/>
    <property type="match status" value="1"/>
</dbReference>
<proteinExistence type="inferred from homology"/>
<evidence type="ECO:0000313" key="3">
    <source>
        <dbReference type="EMBL" id="HAT3810642.1"/>
    </source>
</evidence>
<comment type="caution">
    <text evidence="4">The sequence shown here is derived from an EMBL/GenBank/DDBJ whole genome shotgun (WGS) entry which is preliminary data.</text>
</comment>
<evidence type="ECO:0000313" key="4">
    <source>
        <dbReference type="EMBL" id="KJF76341.1"/>
    </source>
</evidence>
<evidence type="ECO:0000313" key="5">
    <source>
        <dbReference type="Proteomes" id="UP000032582"/>
    </source>
</evidence>
<evidence type="ECO:0000256" key="1">
    <source>
        <dbReference type="ARBA" id="ARBA00010562"/>
    </source>
</evidence>
<evidence type="ECO:0000256" key="2">
    <source>
        <dbReference type="ARBA" id="ARBA00022649"/>
    </source>
</evidence>
<dbReference type="Gene3D" id="1.10.1220.10">
    <property type="entry name" value="Met repressor-like"/>
    <property type="match status" value="1"/>
</dbReference>
<dbReference type="NCBIfam" id="NF008412">
    <property type="entry name" value="PRK11235.1"/>
    <property type="match status" value="1"/>
</dbReference>
<reference evidence="3" key="2">
    <citation type="journal article" date="2018" name="Genome Biol.">
        <title>SKESA: strategic k-mer extension for scrupulous assemblies.</title>
        <authorList>
            <person name="Souvorov A."/>
            <person name="Agarwala R."/>
            <person name="Lipman D.J."/>
        </authorList>
    </citation>
    <scope>NUCLEOTIDE SEQUENCE</scope>
    <source>
        <strain evidence="3">Morganella morganii ARLG-3209</strain>
    </source>
</reference>
<keyword evidence="2" id="KW-1277">Toxin-antitoxin system</keyword>
<dbReference type="AlphaFoldDB" id="A0A0D8L592"/>
<dbReference type="Proteomes" id="UP000032582">
    <property type="component" value="Unassembled WGS sequence"/>
</dbReference>
<reference evidence="3" key="3">
    <citation type="submission" date="2020-10" db="EMBL/GenBank/DDBJ databases">
        <authorList>
            <consortium name="NCBI Pathogen Detection Project"/>
        </authorList>
    </citation>
    <scope>NUCLEOTIDE SEQUENCE</scope>
    <source>
        <strain evidence="3">Morganella morganii ARLG-3209</strain>
    </source>
</reference>
<dbReference type="Pfam" id="PF04221">
    <property type="entry name" value="RelB"/>
    <property type="match status" value="1"/>
</dbReference>
<dbReference type="PATRIC" id="fig|582.24.peg.6096"/>
<accession>A0A0D8L592</accession>
<dbReference type="InterPro" id="IPR007337">
    <property type="entry name" value="RelB/DinJ"/>
</dbReference>
<dbReference type="GO" id="GO:0006351">
    <property type="term" value="P:DNA-templated transcription"/>
    <property type="evidence" value="ECO:0007669"/>
    <property type="project" value="TreeGrafter"/>
</dbReference>
<sequence>MATMNIRIDDDLKARSGAALDALGITTSEAVRLVLEYVAQNNRLPVQVALLADEDADIIELARTRLANPGKRIRVKLDDL</sequence>
<dbReference type="RefSeq" id="WP_045139082.1">
    <property type="nucleotide sequence ID" value="NZ_JAHOAK010000043.1"/>
</dbReference>